<evidence type="ECO:0000313" key="2">
    <source>
        <dbReference type="EMBL" id="OJA19457.1"/>
    </source>
</evidence>
<sequence length="407" mass="45673">MFVTFWSALQMHRWHHAPDPLKQQALLLYQAQQCRRWHLHAGATNSWSLETINDLLLVEVREDLFNEQYTQQMASAIQQAAAAYIANNLDTLRPHQPVVQKHQQHMNPGQQPSASLKQAQPPYEEEPGGGKKYALGVTRTIPLTVMPLKHGTGNTRLSQSGSTKYSGPRTTNFKSAQHGRERKDVASSSTMPTTSAQAAAPSVMEPSSALVHRRSHPLTPYKADAWERELCHAGVLERFAKIPGGLHLGFKIDFPSIHTVQTPLNRDSINEFPVEFNNIVQNELEKGRFIRPFTTKDLKELIGPFQSSPLSIIPKPGKPGKFRIIQNFSFLHYPSHSFPNPSIKSHINAEKFPTTWGKFSIVYRLISQLPLGSEAATCDVAEAYRMVLLPHPNGQQQSYESPIHFSA</sequence>
<keyword evidence="3" id="KW-1185">Reference proteome</keyword>
<comment type="caution">
    <text evidence="2">The sequence shown here is derived from an EMBL/GenBank/DDBJ whole genome shotgun (WGS) entry which is preliminary data.</text>
</comment>
<accession>A0A1J8R1D7</accession>
<dbReference type="OrthoDB" id="2616143at2759"/>
<feature type="compositionally biased region" description="Polar residues" evidence="1">
    <location>
        <begin position="186"/>
        <end position="197"/>
    </location>
</feature>
<evidence type="ECO:0000313" key="3">
    <source>
        <dbReference type="Proteomes" id="UP000183567"/>
    </source>
</evidence>
<protein>
    <submittedName>
        <fullName evidence="2">Uncharacterized protein</fullName>
    </submittedName>
</protein>
<gene>
    <name evidence="2" type="ORF">AZE42_05675</name>
</gene>
<evidence type="ECO:0000256" key="1">
    <source>
        <dbReference type="SAM" id="MobiDB-lite"/>
    </source>
</evidence>
<dbReference type="AlphaFoldDB" id="A0A1J8R1D7"/>
<proteinExistence type="predicted"/>
<feature type="compositionally biased region" description="Polar residues" evidence="1">
    <location>
        <begin position="106"/>
        <end position="118"/>
    </location>
</feature>
<feature type="region of interest" description="Disordered" evidence="1">
    <location>
        <begin position="98"/>
        <end position="130"/>
    </location>
</feature>
<dbReference type="STRING" id="180088.A0A1J8R1D7"/>
<dbReference type="EMBL" id="LVVM01001036">
    <property type="protein sequence ID" value="OJA19457.1"/>
    <property type="molecule type" value="Genomic_DNA"/>
</dbReference>
<dbReference type="Proteomes" id="UP000183567">
    <property type="component" value="Unassembled WGS sequence"/>
</dbReference>
<feature type="region of interest" description="Disordered" evidence="1">
    <location>
        <begin position="147"/>
        <end position="211"/>
    </location>
</feature>
<feature type="compositionally biased region" description="Polar residues" evidence="1">
    <location>
        <begin position="152"/>
        <end position="175"/>
    </location>
</feature>
<organism evidence="2 3">
    <name type="scientific">Rhizopogon vesiculosus</name>
    <dbReference type="NCBI Taxonomy" id="180088"/>
    <lineage>
        <taxon>Eukaryota</taxon>
        <taxon>Fungi</taxon>
        <taxon>Dikarya</taxon>
        <taxon>Basidiomycota</taxon>
        <taxon>Agaricomycotina</taxon>
        <taxon>Agaricomycetes</taxon>
        <taxon>Agaricomycetidae</taxon>
        <taxon>Boletales</taxon>
        <taxon>Suillineae</taxon>
        <taxon>Rhizopogonaceae</taxon>
        <taxon>Rhizopogon</taxon>
    </lineage>
</organism>
<reference evidence="2 3" key="1">
    <citation type="submission" date="2016-03" db="EMBL/GenBank/DDBJ databases">
        <title>Comparative genomics of the ectomycorrhizal sister species Rhizopogon vinicolor and Rhizopogon vesiculosus (Basidiomycota: Boletales) reveals a divergence of the mating type B locus.</title>
        <authorList>
            <person name="Mujic A.B."/>
            <person name="Kuo A."/>
            <person name="Tritt A."/>
            <person name="Lipzen A."/>
            <person name="Chen C."/>
            <person name="Johnson J."/>
            <person name="Sharma A."/>
            <person name="Barry K."/>
            <person name="Grigoriev I.V."/>
            <person name="Spatafora J.W."/>
        </authorList>
    </citation>
    <scope>NUCLEOTIDE SEQUENCE [LARGE SCALE GENOMIC DNA]</scope>
    <source>
        <strain evidence="2 3">AM-OR11-056</strain>
    </source>
</reference>
<name>A0A1J8R1D7_9AGAM</name>